<comment type="caution">
    <text evidence="2">The sequence shown here is derived from an EMBL/GenBank/DDBJ whole genome shotgun (WGS) entry which is preliminary data.</text>
</comment>
<dbReference type="NCBIfam" id="TIGR01643">
    <property type="entry name" value="YD_repeat_2x"/>
    <property type="match status" value="1"/>
</dbReference>
<dbReference type="GeneID" id="70191647"/>
<gene>
    <name evidence="2" type="ORF">B0I36DRAFT_417141</name>
</gene>
<dbReference type="RefSeq" id="XP_046008650.1">
    <property type="nucleotide sequence ID" value="XM_046162101.1"/>
</dbReference>
<keyword evidence="3" id="KW-1185">Reference proteome</keyword>
<dbReference type="PANTHER" id="PTHR32305">
    <property type="match status" value="1"/>
</dbReference>
<dbReference type="Proteomes" id="UP000756346">
    <property type="component" value="Unassembled WGS sequence"/>
</dbReference>
<evidence type="ECO:0000313" key="2">
    <source>
        <dbReference type="EMBL" id="KAH7025102.1"/>
    </source>
</evidence>
<feature type="region of interest" description="Disordered" evidence="1">
    <location>
        <begin position="557"/>
        <end position="576"/>
    </location>
</feature>
<dbReference type="OrthoDB" id="442731at2759"/>
<organism evidence="2 3">
    <name type="scientific">Microdochium trichocladiopsis</name>
    <dbReference type="NCBI Taxonomy" id="1682393"/>
    <lineage>
        <taxon>Eukaryota</taxon>
        <taxon>Fungi</taxon>
        <taxon>Dikarya</taxon>
        <taxon>Ascomycota</taxon>
        <taxon>Pezizomycotina</taxon>
        <taxon>Sordariomycetes</taxon>
        <taxon>Xylariomycetidae</taxon>
        <taxon>Xylariales</taxon>
        <taxon>Microdochiaceae</taxon>
        <taxon>Microdochium</taxon>
    </lineage>
</organism>
<dbReference type="InterPro" id="IPR006530">
    <property type="entry name" value="YD"/>
</dbReference>
<accession>A0A9P8Y1I8</accession>
<sequence length="1626" mass="177021">MADFRQSSMDSAPPTTGQYQGSKAFANVILQQSESINPNTGTLNFSKSLVHLRGVRDSINCLVDITYNPGALGTFGLPRGWGLKLPHVIPGASVTAGGRTYAIDLRWVDSKGYMSGLRYLNDHGVKFEVKEPPLPLPSKKDGLFTYRILHGDGSVDYFDATGLPIEHDDVFGNRIHYKYISRGGPQQALLDYIEDSWGQRIQFKYQPGSQIIVIGPDQGTTTINLAQQTGVLSIEDPVGFVTRFHYDKSPAGGNAIVKEIRYPTGLATRFFYSNMAYLDSTGVARDMPSVQRCTRVDANSNIVLTRTDYHFGTLSNGNTFTGANVGCRIGGLQDNLLDGNTFYAHYKSVVSHLSESPTDTDLLTLSNSNITSTQKDMYDPSVGRFVPQATSSTLYQEVTWNGHASQMPIQVTETDAISKFERYTFHTLSSNDKTITQTDTRFRVESAQNSELRDWKISSYTYDSEGRMTSKKIAWITPPTDVERSRKEVRTEIDYEFRDGTLTETTKDPSGAKTKSIYGVRVTSGPLISRVKAKGATESFEYDLLGRLRKHTDFLGQETNIRNPDPASPCTQSRTDHFGYTKRTTFDALGREISVMDNGDPTVDESTAAGGEPTRTLSQTRYDCLSQPKEQTDNIGLVTTFHVDALRRPLETTDPDGNVTSYEYDDAQGKVTQRINGDVRLVTFTDGMSRVKRQVQYPDSGSDDAICLEMVTHYDGSDRKILEVAAQIPLAQRLDNPASGPLKKMELVYDFDGAVTSKTETGYRADGSQDVVHRRYQLDLFGNRQTYVKTTSYAGASGLENHGPILVYDESNRFTELRNQLGNVETHEYDDDGNLILTRRFDKTRLTYEYDAAGQVASSSSPSGTTRMAYLAIGRVSLVHRDRQEKEYEYALDGTLLSISNNNSNNSNDGPNTTQKYTLDKFSRVIAETDAFHVVRETAFDEQGRVSRRSCKDEVCTSKYDVVNHTRGILTEVHWSGDKHHSRALAYDGFGRVRRETVTDHQTGTVLLDTMFVRDGKQQLTRVESQSDVSPELNFKREYTYDGIGQLKEDAVTTRSPTRSDEEATTRTKYEYDGNANIVVVNKDGEEKKMQYNEIDQRIDGTFRYDANGRLLEDGEGRIYTFDDQDRLLHVKQTNADSVVDSKFSYYPDDLLARHESPDKGVSMFWDDSKAVNGIETTYHAAQNSQDEGSADRTSLLLDSEGRLAAGYSGSGPPTYLVDQNGSTALALRDKHARATTYEAYGSAKKGSLTASSSIPAGRYPSETTLATTTTSAAVAALGFRQEYSDQATGLAYLRSRFYSTAHMSFVSMDATLTENRYAYCAGDPINLADPTGHFWSTVVRWTVGIVVAAAVTAVAGPVIGAAIGSGTAAILATAALSGAVSNLAAGAAASLVEGNGYSLGQAAVDLTVGAVTGLATQGTTLLTATALSQAGVGETVSAGASWAAGQLGGVVAGTATDSALTGRSIDWASVAASAATSLAVSRPRSGAGGLIAASRGASPRSSITAVSNGSRAAFGARMLQNATSRLPLKGSFSSSPRSSFESSVSRASTADSFSGSMGGSSPAQSNPLAFVALQARFSTFCKPDALANYRPDDRGPLGAPFFHAKDQRSLLHVLFYVPNCFEDKG</sequence>
<dbReference type="Pfam" id="PF05593">
    <property type="entry name" value="RHS_repeat"/>
    <property type="match status" value="1"/>
</dbReference>
<proteinExistence type="predicted"/>
<reference evidence="2" key="1">
    <citation type="journal article" date="2021" name="Nat. Commun.">
        <title>Genetic determinants of endophytism in the Arabidopsis root mycobiome.</title>
        <authorList>
            <person name="Mesny F."/>
            <person name="Miyauchi S."/>
            <person name="Thiergart T."/>
            <person name="Pickel B."/>
            <person name="Atanasova L."/>
            <person name="Karlsson M."/>
            <person name="Huettel B."/>
            <person name="Barry K.W."/>
            <person name="Haridas S."/>
            <person name="Chen C."/>
            <person name="Bauer D."/>
            <person name="Andreopoulos W."/>
            <person name="Pangilinan J."/>
            <person name="LaButti K."/>
            <person name="Riley R."/>
            <person name="Lipzen A."/>
            <person name="Clum A."/>
            <person name="Drula E."/>
            <person name="Henrissat B."/>
            <person name="Kohler A."/>
            <person name="Grigoriev I.V."/>
            <person name="Martin F.M."/>
            <person name="Hacquard S."/>
        </authorList>
    </citation>
    <scope>NUCLEOTIDE SEQUENCE</scope>
    <source>
        <strain evidence="2">MPI-CAGE-CH-0230</strain>
    </source>
</reference>
<dbReference type="InterPro" id="IPR031325">
    <property type="entry name" value="RHS_repeat"/>
</dbReference>
<dbReference type="Gene3D" id="2.180.10.10">
    <property type="entry name" value="RHS repeat-associated core"/>
    <property type="match status" value="1"/>
</dbReference>
<dbReference type="InterPro" id="IPR022385">
    <property type="entry name" value="Rhs_assc_core"/>
</dbReference>
<dbReference type="EMBL" id="JAGTJQ010000009">
    <property type="protein sequence ID" value="KAH7025102.1"/>
    <property type="molecule type" value="Genomic_DNA"/>
</dbReference>
<dbReference type="InterPro" id="IPR050708">
    <property type="entry name" value="T6SS_VgrG/RHS"/>
</dbReference>
<evidence type="ECO:0000256" key="1">
    <source>
        <dbReference type="SAM" id="MobiDB-lite"/>
    </source>
</evidence>
<dbReference type="NCBIfam" id="TIGR03696">
    <property type="entry name" value="Rhs_assc_core"/>
    <property type="match status" value="1"/>
</dbReference>
<name>A0A9P8Y1I8_9PEZI</name>
<evidence type="ECO:0000313" key="3">
    <source>
        <dbReference type="Proteomes" id="UP000756346"/>
    </source>
</evidence>
<dbReference type="PANTHER" id="PTHR32305:SF15">
    <property type="entry name" value="PROTEIN RHSA-RELATED"/>
    <property type="match status" value="1"/>
</dbReference>
<protein>
    <submittedName>
        <fullName evidence="2">Uncharacterized protein</fullName>
    </submittedName>
</protein>
<feature type="region of interest" description="Disordered" evidence="1">
    <location>
        <begin position="595"/>
        <end position="618"/>
    </location>
</feature>